<feature type="domain" description="AAA+ ATPase" evidence="2">
    <location>
        <begin position="704"/>
        <end position="1019"/>
    </location>
</feature>
<gene>
    <name evidence="3" type="ORF">HNR30_000595</name>
</gene>
<evidence type="ECO:0000313" key="3">
    <source>
        <dbReference type="EMBL" id="MBA2889260.1"/>
    </source>
</evidence>
<dbReference type="Pfam" id="PF01935">
    <property type="entry name" value="DUF87"/>
    <property type="match status" value="1"/>
</dbReference>
<evidence type="ECO:0000256" key="1">
    <source>
        <dbReference type="SAM" id="MobiDB-lite"/>
    </source>
</evidence>
<dbReference type="CDD" id="cd01127">
    <property type="entry name" value="TrwB_TraG_TraD_VirD4"/>
    <property type="match status" value="1"/>
</dbReference>
<dbReference type="SMART" id="SM00382">
    <property type="entry name" value="AAA"/>
    <property type="match status" value="2"/>
</dbReference>
<feature type="compositionally biased region" description="Pro residues" evidence="1">
    <location>
        <begin position="669"/>
        <end position="685"/>
    </location>
</feature>
<dbReference type="InterPro" id="IPR027417">
    <property type="entry name" value="P-loop_NTPase"/>
</dbReference>
<reference evidence="3 4" key="1">
    <citation type="submission" date="2020-07" db="EMBL/GenBank/DDBJ databases">
        <title>Genomic Encyclopedia of Type Strains, Phase IV (KMG-IV): sequencing the most valuable type-strain genomes for metagenomic binning, comparative biology and taxonomic classification.</title>
        <authorList>
            <person name="Goeker M."/>
        </authorList>
    </citation>
    <scope>NUCLEOTIDE SEQUENCE [LARGE SCALE GENOMIC DNA]</scope>
    <source>
        <strain evidence="3 4">DSM 45533</strain>
    </source>
</reference>
<organism evidence="3 4">
    <name type="scientific">Nonomuraea soli</name>
    <dbReference type="NCBI Taxonomy" id="1032476"/>
    <lineage>
        <taxon>Bacteria</taxon>
        <taxon>Bacillati</taxon>
        <taxon>Actinomycetota</taxon>
        <taxon>Actinomycetes</taxon>
        <taxon>Streptosporangiales</taxon>
        <taxon>Streptosporangiaceae</taxon>
        <taxon>Nonomuraea</taxon>
    </lineage>
</organism>
<dbReference type="SUPFAM" id="SSF52540">
    <property type="entry name" value="P-loop containing nucleoside triphosphate hydrolases"/>
    <property type="match status" value="1"/>
</dbReference>
<proteinExistence type="predicted"/>
<name>A0A7W0CDN4_9ACTN</name>
<dbReference type="Proteomes" id="UP000530928">
    <property type="component" value="Unassembled WGS sequence"/>
</dbReference>
<dbReference type="PANTHER" id="PTHR30121">
    <property type="entry name" value="UNCHARACTERIZED PROTEIN YJGR-RELATED"/>
    <property type="match status" value="1"/>
</dbReference>
<dbReference type="InterPro" id="IPR002789">
    <property type="entry name" value="HerA_central"/>
</dbReference>
<dbReference type="PANTHER" id="PTHR30121:SF6">
    <property type="entry name" value="SLR6007 PROTEIN"/>
    <property type="match status" value="1"/>
</dbReference>
<comment type="caution">
    <text evidence="3">The sequence shown here is derived from an EMBL/GenBank/DDBJ whole genome shotgun (WGS) entry which is preliminary data.</text>
</comment>
<keyword evidence="4" id="KW-1185">Reference proteome</keyword>
<dbReference type="EMBL" id="JACDUR010000001">
    <property type="protein sequence ID" value="MBA2889260.1"/>
    <property type="molecule type" value="Genomic_DNA"/>
</dbReference>
<dbReference type="InterPro" id="IPR003593">
    <property type="entry name" value="AAA+_ATPase"/>
</dbReference>
<feature type="region of interest" description="Disordered" evidence="1">
    <location>
        <begin position="594"/>
        <end position="689"/>
    </location>
</feature>
<sequence>MSELQALAALRLHPVEHADDVWRPSPFHVEALYPAAERVIGSALEEARQSQGASPVGLAVRGIRGTGKTHLLGWLRERTQAEGGYFFLVGLLDAKGFWESVVISLLEGLARPSADGRTQLAAFLAKLAAETNLPRMKRREADGRSPLTRATLDELVEKLRLLHPRTGREQRDVARALVLLGAGDLGLQDIGESFLTCVAEGEPGERGRWGISGARPTPQEIVRGISRLLALTGHCVIAVDQIDTLLAQAGMTTSAEEGFSWNDRLVVERVGGGLMSLREVTSRTLTVLSCLPSTWTLIQKHATDSVQDRFREVPFLQHLGTEDRALALVARRFAVRFSELGFEPAYPTWPVRPEYLREATEFTPRQLLLDIDRHVQDCLKDGVVRELGAGASVPSVPVAPTEHDHAEVDALWAGLRSRTDQNPRLEPDSEDQVMPPLLAAGLAAWIMEQGPEAGAYRQDAPPSAKPALHARLRRALDERTEDEIHWAFRAISAKHHNAVLSRLRVASVAAGLDSAVPKRRLFVLRNGAWPGGPVTRTTVEEFEKRGGRVLPLGAEDLALLGALRDLLAVNPPGLADWLATRRPTRDLAVFQDALGDPAPATPAEGVSTPDVRSTPRLRPTPDVGSTPDVRSTPDTPSSLDTPSSPDTPSTPGTPSTPSTPSTPGRAVAPSPPAKPSTKPAAPPVIPVGRDLLTGTPTRLDLEALRKHAVIFAGSGSGKTVLIRRLIEECALLGVSAIVLDPNNDLARLGDPWPQPHHEAARAEEYLHGAEVVVWTPRRDGGRPLVFQPLPDFTAVIDDPDEFNEAVESAVASLIPRAKLEGRTAKTHRGQALLREAIDFYGRRGRTGLAGLVDLLCDLPDGLSTLDGAHKIAAEIGESLKAAMIIDPLFGGSGAPADPGVLLTPSPGRRARISVISFVGLQADDQRQSFVNQLQMALFAWIRKNPAGDRPLGGLFVMDEAQTFAPSGTMTACTQSTLALAAQARKYGLGLVFATQAPRGLHNRIPGNAATQFFGLLNAPAQIAAARELASAKGSSVDDIARLRTGQFYAALDGEPFVKIQAPLCLSHHPRAPLSVEEVLERSRR</sequence>
<feature type="compositionally biased region" description="Low complexity" evidence="1">
    <location>
        <begin position="632"/>
        <end position="668"/>
    </location>
</feature>
<accession>A0A7W0CDN4</accession>
<dbReference type="Gene3D" id="3.40.50.300">
    <property type="entry name" value="P-loop containing nucleotide triphosphate hydrolases"/>
    <property type="match status" value="2"/>
</dbReference>
<evidence type="ECO:0000313" key="4">
    <source>
        <dbReference type="Proteomes" id="UP000530928"/>
    </source>
</evidence>
<dbReference type="RefSeq" id="WP_181608071.1">
    <property type="nucleotide sequence ID" value="NZ_BAABAM010000001.1"/>
</dbReference>
<dbReference type="InterPro" id="IPR051162">
    <property type="entry name" value="T4SS_component"/>
</dbReference>
<feature type="domain" description="AAA+ ATPase" evidence="2">
    <location>
        <begin position="54"/>
        <end position="316"/>
    </location>
</feature>
<evidence type="ECO:0000259" key="2">
    <source>
        <dbReference type="SMART" id="SM00382"/>
    </source>
</evidence>
<protein>
    <recommendedName>
        <fullName evidence="2">AAA+ ATPase domain-containing protein</fullName>
    </recommendedName>
</protein>
<dbReference type="AlphaFoldDB" id="A0A7W0CDN4"/>